<dbReference type="SUPFAM" id="SSF56601">
    <property type="entry name" value="beta-lactamase/transpeptidase-like"/>
    <property type="match status" value="1"/>
</dbReference>
<dbReference type="InterPro" id="IPR018044">
    <property type="entry name" value="Peptidase_S11"/>
</dbReference>
<name>I5ATV6_EUBC6</name>
<dbReference type="HOGENOM" id="CLU_500334_0_0_9"/>
<evidence type="ECO:0000313" key="13">
    <source>
        <dbReference type="EMBL" id="EIM57229.1"/>
    </source>
</evidence>
<evidence type="ECO:0000313" key="14">
    <source>
        <dbReference type="Proteomes" id="UP000005753"/>
    </source>
</evidence>
<evidence type="ECO:0000256" key="9">
    <source>
        <dbReference type="RuleBase" id="RU004016"/>
    </source>
</evidence>
<keyword evidence="6" id="KW-0961">Cell wall biogenesis/degradation</keyword>
<feature type="compositionally biased region" description="Acidic residues" evidence="10">
    <location>
        <begin position="72"/>
        <end position="91"/>
    </location>
</feature>
<evidence type="ECO:0000256" key="1">
    <source>
        <dbReference type="ARBA" id="ARBA00007164"/>
    </source>
</evidence>
<feature type="active site" description="Proton acceptor" evidence="7">
    <location>
        <position position="318"/>
    </location>
</feature>
<evidence type="ECO:0000256" key="11">
    <source>
        <dbReference type="SAM" id="Phobius"/>
    </source>
</evidence>
<comment type="similarity">
    <text evidence="1 9">Belongs to the peptidase S11 family.</text>
</comment>
<feature type="region of interest" description="Disordered" evidence="10">
    <location>
        <begin position="60"/>
        <end position="202"/>
    </location>
</feature>
<keyword evidence="11" id="KW-0472">Membrane</keyword>
<feature type="active site" description="Acyl-ester intermediate" evidence="7">
    <location>
        <position position="315"/>
    </location>
</feature>
<dbReference type="AlphaFoldDB" id="I5ATV6"/>
<evidence type="ECO:0000256" key="6">
    <source>
        <dbReference type="ARBA" id="ARBA00023316"/>
    </source>
</evidence>
<feature type="domain" description="Peptidase S11 D-alanyl-D-alanine carboxypeptidase A N-terminal" evidence="12">
    <location>
        <begin position="289"/>
        <end position="520"/>
    </location>
</feature>
<feature type="transmembrane region" description="Helical" evidence="11">
    <location>
        <begin position="209"/>
        <end position="232"/>
    </location>
</feature>
<dbReference type="InterPro" id="IPR012338">
    <property type="entry name" value="Beta-lactam/transpept-like"/>
</dbReference>
<feature type="binding site" evidence="8">
    <location>
        <position position="489"/>
    </location>
    <ligand>
        <name>substrate</name>
    </ligand>
</feature>
<keyword evidence="3" id="KW-0378">Hydrolase</keyword>
<dbReference type="GO" id="GO:0009252">
    <property type="term" value="P:peptidoglycan biosynthetic process"/>
    <property type="evidence" value="ECO:0007669"/>
    <property type="project" value="UniProtKB-KW"/>
</dbReference>
<feature type="compositionally biased region" description="Basic and acidic residues" evidence="10">
    <location>
        <begin position="97"/>
        <end position="137"/>
    </location>
</feature>
<dbReference type="Gene3D" id="3.40.710.10">
    <property type="entry name" value="DD-peptidase/beta-lactamase superfamily"/>
    <property type="match status" value="1"/>
</dbReference>
<dbReference type="Proteomes" id="UP000005753">
    <property type="component" value="Chromosome"/>
</dbReference>
<reference evidence="13 14" key="2">
    <citation type="submission" date="2012-02" db="EMBL/GenBank/DDBJ databases">
        <title>Improved High-Quality Draft sequence of Eubacterium cellulosolvens 6.</title>
        <authorList>
            <consortium name="US DOE Joint Genome Institute"/>
            <person name="Lucas S."/>
            <person name="Han J."/>
            <person name="Lapidus A."/>
            <person name="Cheng J.-F."/>
            <person name="Goodwin L."/>
            <person name="Pitluck S."/>
            <person name="Peters L."/>
            <person name="Mikhailova N."/>
            <person name="Gu W."/>
            <person name="Detter J.C."/>
            <person name="Han C."/>
            <person name="Tapia R."/>
            <person name="Land M."/>
            <person name="Hauser L."/>
            <person name="Kyrpides N."/>
            <person name="Ivanova N."/>
            <person name="Pagani I."/>
            <person name="Johnson E."/>
            <person name="Mukhopadhyay B."/>
            <person name="Anderson I."/>
            <person name="Woyke T."/>
        </authorList>
    </citation>
    <scope>NUCLEOTIDE SEQUENCE [LARGE SCALE GENOMIC DNA]</scope>
    <source>
        <strain evidence="13 14">6</strain>
    </source>
</reference>
<feature type="active site" evidence="7">
    <location>
        <position position="375"/>
    </location>
</feature>
<dbReference type="EMBL" id="CM001487">
    <property type="protein sequence ID" value="EIM57229.1"/>
    <property type="molecule type" value="Genomic_DNA"/>
</dbReference>
<evidence type="ECO:0000259" key="12">
    <source>
        <dbReference type="Pfam" id="PF00768"/>
    </source>
</evidence>
<evidence type="ECO:0000256" key="4">
    <source>
        <dbReference type="ARBA" id="ARBA00022960"/>
    </source>
</evidence>
<evidence type="ECO:0000256" key="2">
    <source>
        <dbReference type="ARBA" id="ARBA00022729"/>
    </source>
</evidence>
<dbReference type="GO" id="GO:0071555">
    <property type="term" value="P:cell wall organization"/>
    <property type="evidence" value="ECO:0007669"/>
    <property type="project" value="UniProtKB-KW"/>
</dbReference>
<dbReference type="GO" id="GO:0006508">
    <property type="term" value="P:proteolysis"/>
    <property type="evidence" value="ECO:0007669"/>
    <property type="project" value="InterPro"/>
</dbReference>
<dbReference type="GO" id="GO:0008360">
    <property type="term" value="P:regulation of cell shape"/>
    <property type="evidence" value="ECO:0007669"/>
    <property type="project" value="UniProtKB-KW"/>
</dbReference>
<protein>
    <submittedName>
        <fullName evidence="13">D-alanyl-D-alanine carboxypeptidase</fullName>
    </submittedName>
</protein>
<evidence type="ECO:0000256" key="3">
    <source>
        <dbReference type="ARBA" id="ARBA00022801"/>
    </source>
</evidence>
<dbReference type="eggNOG" id="COG1686">
    <property type="taxonomic scope" value="Bacteria"/>
</dbReference>
<feature type="compositionally biased region" description="Basic residues" evidence="10">
    <location>
        <begin position="178"/>
        <end position="200"/>
    </location>
</feature>
<keyword evidence="2" id="KW-0732">Signal</keyword>
<evidence type="ECO:0000256" key="8">
    <source>
        <dbReference type="PIRSR" id="PIRSR618044-2"/>
    </source>
</evidence>
<keyword evidence="5" id="KW-0573">Peptidoglycan synthesis</keyword>
<organism evidence="13 14">
    <name type="scientific">Eubacterium cellulosolvens (strain ATCC 43171 / JCM 9499 / 6)</name>
    <name type="common">Cillobacterium cellulosolvens</name>
    <dbReference type="NCBI Taxonomy" id="633697"/>
    <lineage>
        <taxon>Bacteria</taxon>
        <taxon>Bacillati</taxon>
        <taxon>Bacillota</taxon>
        <taxon>Clostridia</taxon>
        <taxon>Eubacteriales</taxon>
        <taxon>Eubacteriaceae</taxon>
        <taxon>Eubacterium</taxon>
    </lineage>
</organism>
<evidence type="ECO:0000256" key="5">
    <source>
        <dbReference type="ARBA" id="ARBA00022984"/>
    </source>
</evidence>
<accession>I5ATV6</accession>
<dbReference type="PANTHER" id="PTHR21581">
    <property type="entry name" value="D-ALANYL-D-ALANINE CARBOXYPEPTIDASE"/>
    <property type="match status" value="1"/>
</dbReference>
<keyword evidence="13" id="KW-0645">Protease</keyword>
<dbReference type="OrthoDB" id="9791132at2"/>
<dbReference type="STRING" id="633697.EubceDRAFT1_1418"/>
<dbReference type="PRINTS" id="PR00725">
    <property type="entry name" value="DADACBPTASE1"/>
</dbReference>
<proteinExistence type="inferred from homology"/>
<sequence>MAKNDNIKPENNEVDGEASDYLELNIDLDLPALDHKAKTMDLSALEAAINGVTNTVLEQQKKQENDLAINEENTDETDTGDTDVEDTDGDNSSDASDASKPEEEPIIEKDADPKPADDEGATRIFDIKALKEIQGKDTEEESVEGSEKSASEDKPLKDNEEKNKAPEVVPNPAEKQKKAPVQKKPVKKKKKKLTAKQRRAKEREAKKKALKIISISVLVLALLLAFILATLLRARINAEKNTVASESVKSFSITYAGEKTVFEPLVTSSEEEAQQKQEITFDTSGMYSPNACMMRLSDNKIILDMNSNQRIYPASMTKIMTTLVAIEHITNLEDTVTFTGGEYDRAYTEGATTANFMAGDVVSYNDVLYGIMLPSGADACYAIADALGGSEAGFVNMMNEKAQQLGMNDTHFTNCTGLTNEDHYTTCADMIKLLQAALQNETFKTVFCTHVHTTGPLGLNPDGLQLSSTAFTYLGSPLLQNGTEITGTKTGFTDEAGHCLASCAKAGDGTEYILVTAGANTEEDPNPHLADAKYLYGQLPSYDD</sequence>
<feature type="compositionally biased region" description="Basic and acidic residues" evidence="10">
    <location>
        <begin position="145"/>
        <end position="165"/>
    </location>
</feature>
<evidence type="ECO:0000256" key="10">
    <source>
        <dbReference type="SAM" id="MobiDB-lite"/>
    </source>
</evidence>
<dbReference type="Pfam" id="PF00768">
    <property type="entry name" value="Peptidase_S11"/>
    <property type="match status" value="1"/>
</dbReference>
<keyword evidence="4" id="KW-0133">Cell shape</keyword>
<evidence type="ECO:0000256" key="7">
    <source>
        <dbReference type="PIRSR" id="PIRSR618044-1"/>
    </source>
</evidence>
<keyword evidence="11" id="KW-0812">Transmembrane</keyword>
<keyword evidence="13" id="KW-0121">Carboxypeptidase</keyword>
<keyword evidence="14" id="KW-1185">Reference proteome</keyword>
<keyword evidence="11" id="KW-1133">Transmembrane helix</keyword>
<dbReference type="InterPro" id="IPR001967">
    <property type="entry name" value="Peptidase_S11_N"/>
</dbReference>
<dbReference type="PANTHER" id="PTHR21581:SF6">
    <property type="entry name" value="TRAFFICKING PROTEIN PARTICLE COMPLEX SUBUNIT 12"/>
    <property type="match status" value="1"/>
</dbReference>
<gene>
    <name evidence="13" type="ORF">EubceDRAFT1_1418</name>
</gene>
<reference evidence="13 14" key="1">
    <citation type="submission" date="2010-08" db="EMBL/GenBank/DDBJ databases">
        <authorList>
            <consortium name="US DOE Joint Genome Institute (JGI-PGF)"/>
            <person name="Lucas S."/>
            <person name="Copeland A."/>
            <person name="Lapidus A."/>
            <person name="Cheng J.-F."/>
            <person name="Bruce D."/>
            <person name="Goodwin L."/>
            <person name="Pitluck S."/>
            <person name="Land M.L."/>
            <person name="Hauser L."/>
            <person name="Chang Y.-J."/>
            <person name="Anderson I.J."/>
            <person name="Johnson E."/>
            <person name="Mulhopadhyay B."/>
            <person name="Kyrpides N."/>
            <person name="Woyke T.J."/>
        </authorList>
    </citation>
    <scope>NUCLEOTIDE SEQUENCE [LARGE SCALE GENOMIC DNA]</scope>
    <source>
        <strain evidence="13 14">6</strain>
    </source>
</reference>
<dbReference type="GO" id="GO:0009002">
    <property type="term" value="F:serine-type D-Ala-D-Ala carboxypeptidase activity"/>
    <property type="evidence" value="ECO:0007669"/>
    <property type="project" value="InterPro"/>
</dbReference>